<dbReference type="GO" id="GO:0016740">
    <property type="term" value="F:transferase activity"/>
    <property type="evidence" value="ECO:0007669"/>
    <property type="project" value="UniProtKB-KW"/>
</dbReference>
<dbReference type="STRING" id="758820.SAMN00777080_0700"/>
<reference evidence="3" key="1">
    <citation type="submission" date="2017-04" db="EMBL/GenBank/DDBJ databases">
        <authorList>
            <person name="Varghese N."/>
            <person name="Submissions S."/>
        </authorList>
    </citation>
    <scope>NUCLEOTIDE SEQUENCE [LARGE SCALE GENOMIC DNA]</scope>
    <source>
        <strain evidence="3">DSM 16537</strain>
    </source>
</reference>
<evidence type="ECO:0000313" key="3">
    <source>
        <dbReference type="Proteomes" id="UP000192333"/>
    </source>
</evidence>
<dbReference type="Proteomes" id="UP000192333">
    <property type="component" value="Chromosome I"/>
</dbReference>
<gene>
    <name evidence="2" type="ORF">SAMN00777080_0700</name>
</gene>
<dbReference type="PANTHER" id="PTHR21064">
    <property type="entry name" value="AMINOGLYCOSIDE PHOSPHOTRANSFERASE DOMAIN-CONTAINING PROTEIN-RELATED"/>
    <property type="match status" value="1"/>
</dbReference>
<evidence type="ECO:0000313" key="2">
    <source>
        <dbReference type="EMBL" id="SMD42163.1"/>
    </source>
</evidence>
<evidence type="ECO:0000259" key="1">
    <source>
        <dbReference type="Pfam" id="PF01636"/>
    </source>
</evidence>
<dbReference type="AlphaFoldDB" id="A0A1W2GZS5"/>
<protein>
    <submittedName>
        <fullName evidence="2">Phosphotransferase enzyme family protein</fullName>
    </submittedName>
</protein>
<keyword evidence="3" id="KW-1185">Reference proteome</keyword>
<dbReference type="Gene3D" id="3.90.1200.10">
    <property type="match status" value="1"/>
</dbReference>
<organism evidence="2 3">
    <name type="scientific">Aquiflexum balticum DSM 16537</name>
    <dbReference type="NCBI Taxonomy" id="758820"/>
    <lineage>
        <taxon>Bacteria</taxon>
        <taxon>Pseudomonadati</taxon>
        <taxon>Bacteroidota</taxon>
        <taxon>Cytophagia</taxon>
        <taxon>Cytophagales</taxon>
        <taxon>Cyclobacteriaceae</taxon>
        <taxon>Aquiflexum</taxon>
    </lineage>
</organism>
<dbReference type="EMBL" id="LT838813">
    <property type="protein sequence ID" value="SMD42163.1"/>
    <property type="molecule type" value="Genomic_DNA"/>
</dbReference>
<proteinExistence type="predicted"/>
<dbReference type="RefSeq" id="WP_084118997.1">
    <property type="nucleotide sequence ID" value="NZ_LT838813.1"/>
</dbReference>
<dbReference type="OrthoDB" id="526037at2"/>
<dbReference type="SUPFAM" id="SSF56112">
    <property type="entry name" value="Protein kinase-like (PK-like)"/>
    <property type="match status" value="1"/>
</dbReference>
<feature type="domain" description="Aminoglycoside phosphotransferase" evidence="1">
    <location>
        <begin position="23"/>
        <end position="250"/>
    </location>
</feature>
<dbReference type="InterPro" id="IPR002575">
    <property type="entry name" value="Aminoglycoside_PTrfase"/>
</dbReference>
<dbReference type="PANTHER" id="PTHR21064:SF5">
    <property type="entry name" value="SLR1880 PROTEIN"/>
    <property type="match status" value="1"/>
</dbReference>
<dbReference type="InterPro" id="IPR011009">
    <property type="entry name" value="Kinase-like_dom_sf"/>
</dbReference>
<accession>A0A1W2GZS5</accession>
<dbReference type="InterPro" id="IPR050249">
    <property type="entry name" value="Pseudomonas-type_ThrB"/>
</dbReference>
<keyword evidence="2" id="KW-0808">Transferase</keyword>
<name>A0A1W2GZS5_9BACT</name>
<sequence length="340" mass="38933">MKNPSFLSQLNDAYGLKLRGEQIQKFGDGHIHKTFLIDDGEHQYILQQFNNSVFKNPERISHNHAILLDQIDTAALPFELPLPIPNLENELFTVIDRDYFRLSPFIAGKCINEVNNAHQAYLAAKAFAQFIKAGIQIDASSFQEVIPGFNDLELRYNQLLDALNNTKRNVSGELKALVDFYLSQKDLVEEYLFWKNKLPLRLTHNDTKINNLIFSEDLTKVNAIIDLDTLTAGYIYYDFGDLVRTVACTEGESSTNWENIGFDQSKYDALLKGFLEVGEGCFTKNEILSLPFGGKMMTCIMGFRFLADYLNGNIYYTIHYEEQNLHRAKNHMFLLKGLRG</sequence>
<dbReference type="Pfam" id="PF01636">
    <property type="entry name" value="APH"/>
    <property type="match status" value="1"/>
</dbReference>